<proteinExistence type="predicted"/>
<evidence type="ECO:0000313" key="3">
    <source>
        <dbReference type="Proteomes" id="UP000594263"/>
    </source>
</evidence>
<dbReference type="InterPro" id="IPR006553">
    <property type="entry name" value="Leu-rich_rpt_Cys-con_subtyp"/>
</dbReference>
<keyword evidence="3" id="KW-1185">Reference proteome</keyword>
<accession>A0A7N0V0C4</accession>
<feature type="domain" description="F-box/LRR-repeat protein 15-like leucin rich repeat" evidence="1">
    <location>
        <begin position="22"/>
        <end position="179"/>
    </location>
</feature>
<dbReference type="EnsemblPlants" id="Kaladp0094s0113.1.v1.1">
    <property type="protein sequence ID" value="Kaladp0094s0113.1.v1.1"/>
    <property type="gene ID" value="Kaladp0094s0113.v1.1"/>
</dbReference>
<protein>
    <recommendedName>
        <fullName evidence="1">F-box/LRR-repeat protein 15-like leucin rich repeat domain-containing protein</fullName>
    </recommendedName>
</protein>
<dbReference type="Gramene" id="Kaladp0094s0113.1.v1.1">
    <property type="protein sequence ID" value="Kaladp0094s0113.1.v1.1"/>
    <property type="gene ID" value="Kaladp0094s0113.v1.1"/>
</dbReference>
<dbReference type="GO" id="GO:0019005">
    <property type="term" value="C:SCF ubiquitin ligase complex"/>
    <property type="evidence" value="ECO:0007669"/>
    <property type="project" value="TreeGrafter"/>
</dbReference>
<dbReference type="Pfam" id="PF25372">
    <property type="entry name" value="DUF7885"/>
    <property type="match status" value="2"/>
</dbReference>
<dbReference type="SMART" id="SM00367">
    <property type="entry name" value="LRR_CC"/>
    <property type="match status" value="7"/>
</dbReference>
<name>A0A7N0V0C4_KALFE</name>
<dbReference type="AlphaFoldDB" id="A0A7N0V0C4"/>
<dbReference type="Proteomes" id="UP000594263">
    <property type="component" value="Unplaced"/>
</dbReference>
<organism evidence="2 3">
    <name type="scientific">Kalanchoe fedtschenkoi</name>
    <name type="common">Lavender scallops</name>
    <name type="synonym">South American air plant</name>
    <dbReference type="NCBI Taxonomy" id="63787"/>
    <lineage>
        <taxon>Eukaryota</taxon>
        <taxon>Viridiplantae</taxon>
        <taxon>Streptophyta</taxon>
        <taxon>Embryophyta</taxon>
        <taxon>Tracheophyta</taxon>
        <taxon>Spermatophyta</taxon>
        <taxon>Magnoliopsida</taxon>
        <taxon>eudicotyledons</taxon>
        <taxon>Gunneridae</taxon>
        <taxon>Pentapetalae</taxon>
        <taxon>Saxifragales</taxon>
        <taxon>Crassulaceae</taxon>
        <taxon>Kalanchoe</taxon>
    </lineage>
</organism>
<dbReference type="PANTHER" id="PTHR13318:SF95">
    <property type="entry name" value="F-BOX PROTEIN YLR352W"/>
    <property type="match status" value="1"/>
</dbReference>
<sequence>MEEKMEMMTVDEEKVVRVFEMVSPRLSQRDLVSLLLVSSWLKRALSSSLSLWQVINLREMRNAGERLINALSLSRYHHVKEISLEFAQDIEDSHLQLIKKKHSDSLWNLESLNLNGCQKIGDQGIEVISSACPNLKVFSIYWNVRVTDKGIIHLVQNSRHIIDLNLSGCKGISDESMRWISEKYAHLESLNLTRCVKLTDAGLQQILVKCYTLRTLNLYALSSLTDDAYKKISLLAHLRFLDLCGAQNLSDEGLSHIAKCKNMVSLNLTWCVRITDQGVITIAHGCKNLEFLSLFGIVGVTDNCLEALSMSCSNSLTTLDVNGCIGIKRRSRDELVQLFPKLTCFKVHS</sequence>
<dbReference type="FunFam" id="3.80.10.10:FF:000535">
    <property type="entry name" value="Leucine Rich Repeat family protein"/>
    <property type="match status" value="1"/>
</dbReference>
<reference evidence="2" key="1">
    <citation type="submission" date="2021-01" db="UniProtKB">
        <authorList>
            <consortium name="EnsemblPlants"/>
        </authorList>
    </citation>
    <scope>IDENTIFICATION</scope>
</reference>
<dbReference type="InterPro" id="IPR032675">
    <property type="entry name" value="LRR_dom_sf"/>
</dbReference>
<dbReference type="PANTHER" id="PTHR13318">
    <property type="entry name" value="PARTNER OF PAIRED, ISOFORM B-RELATED"/>
    <property type="match status" value="1"/>
</dbReference>
<dbReference type="SUPFAM" id="SSF52047">
    <property type="entry name" value="RNI-like"/>
    <property type="match status" value="1"/>
</dbReference>
<dbReference type="GO" id="GO:0031146">
    <property type="term" value="P:SCF-dependent proteasomal ubiquitin-dependent protein catabolic process"/>
    <property type="evidence" value="ECO:0007669"/>
    <property type="project" value="TreeGrafter"/>
</dbReference>
<evidence type="ECO:0000313" key="2">
    <source>
        <dbReference type="EnsemblPlants" id="Kaladp0094s0113.1.v1.1"/>
    </source>
</evidence>
<dbReference type="InterPro" id="IPR057207">
    <property type="entry name" value="FBXL15_LRR"/>
</dbReference>
<feature type="domain" description="F-box/LRR-repeat protein 15-like leucin rich repeat" evidence="1">
    <location>
        <begin position="181"/>
        <end position="330"/>
    </location>
</feature>
<dbReference type="Gene3D" id="3.80.10.10">
    <property type="entry name" value="Ribonuclease Inhibitor"/>
    <property type="match status" value="3"/>
</dbReference>
<evidence type="ECO:0000259" key="1">
    <source>
        <dbReference type="Pfam" id="PF25372"/>
    </source>
</evidence>
<dbReference type="OMA" id="PRYCHLK"/>